<dbReference type="CDD" id="cd07341">
    <property type="entry name" value="M56_BlaR1_MecR1_like"/>
    <property type="match status" value="1"/>
</dbReference>
<evidence type="ECO:0000256" key="2">
    <source>
        <dbReference type="SAM" id="Phobius"/>
    </source>
</evidence>
<keyword evidence="2" id="KW-1133">Transmembrane helix</keyword>
<dbReference type="Proteomes" id="UP001429354">
    <property type="component" value="Unassembled WGS sequence"/>
</dbReference>
<feature type="domain" description="Peptidase M56" evidence="3">
    <location>
        <begin position="14"/>
        <end position="314"/>
    </location>
</feature>
<evidence type="ECO:0000259" key="3">
    <source>
        <dbReference type="Pfam" id="PF05569"/>
    </source>
</evidence>
<sequence>MALEFIASTLLPRLLAASVQAVPVVLAVMLLCRLVPRLAPAVRTMLWWLVALQLVMGVAWSSPLALPLLPAAVVTPVAASDATVPSAIALLPDAQDSTLLAKSASMPALAGTGSWLSAWGGADMLALAWLLGVGFMLARSLAGLLATRRLLRESLACTDRSLLHALQLAAEAHGLRHTPQLRLSMAIDSPQLIGPWQPVLLLPADHLQLMHADELEMALTHELVHLQRGDLRWGLLPAAAQHLFFFHPLAHLAAREYALAREAACDAAVIAGSRHCAHDYGRLLVRLGVAPRPSAGLASASPSFRILKRRLVMLQHTASTPRIVAVAIVGLVALLGVMPYRITAAPANVMAVSLAPAAASTPSPPAPATAPAAPAVSLPAAGAGPLPAPPAPPHPPAPAGRNAPRAPAPPPPVAHPALPALPAPPAPPTPPAALVTQGTLHMHASGNQAYVLLQGGHSVMDASKEELRRVQRMHADGKDLLWFRKGSSEYVVRDPALLARLRDSYAEVTRVGRQQGAIGAKQGEIGQKQGAIGQRQAALGMRQAELASQRLPQTQADARAAELDRQQAELDRQQAQLQAPMAALDRQQAVLDKQMHAADARAQRQARALMDQAIATGVAQQLKQ</sequence>
<reference evidence="4 5" key="1">
    <citation type="submission" date="2018-07" db="EMBL/GenBank/DDBJ databases">
        <title>Whole genome Sequencing of Pseudoxanthomonas gei KCTC 32298 (T).</title>
        <authorList>
            <person name="Kumar S."/>
            <person name="Bansal K."/>
            <person name="Kaur A."/>
            <person name="Patil P."/>
            <person name="Sharma S."/>
            <person name="Patil P.B."/>
        </authorList>
    </citation>
    <scope>NUCLEOTIDE SEQUENCE [LARGE SCALE GENOMIC DNA]</scope>
    <source>
        <strain evidence="4 5">KCTC 32298</strain>
    </source>
</reference>
<keyword evidence="5" id="KW-1185">Reference proteome</keyword>
<dbReference type="InterPro" id="IPR052173">
    <property type="entry name" value="Beta-lactam_resp_regulator"/>
</dbReference>
<evidence type="ECO:0000256" key="1">
    <source>
        <dbReference type="SAM" id="MobiDB-lite"/>
    </source>
</evidence>
<keyword evidence="2" id="KW-0812">Transmembrane</keyword>
<comment type="caution">
    <text evidence="4">The sequence shown here is derived from an EMBL/GenBank/DDBJ whole genome shotgun (WGS) entry which is preliminary data.</text>
</comment>
<feature type="transmembrane region" description="Helical" evidence="2">
    <location>
        <begin position="124"/>
        <end position="146"/>
    </location>
</feature>
<dbReference type="InterPro" id="IPR008756">
    <property type="entry name" value="Peptidase_M56"/>
</dbReference>
<feature type="transmembrane region" description="Helical" evidence="2">
    <location>
        <begin position="14"/>
        <end position="34"/>
    </location>
</feature>
<protein>
    <recommendedName>
        <fullName evidence="3">Peptidase M56 domain-containing protein</fullName>
    </recommendedName>
</protein>
<gene>
    <name evidence="4" type="ORF">DT603_09625</name>
</gene>
<keyword evidence="2" id="KW-0472">Membrane</keyword>
<feature type="transmembrane region" description="Helical" evidence="2">
    <location>
        <begin position="46"/>
        <end position="66"/>
    </location>
</feature>
<accession>A0ABX0AIP2</accession>
<evidence type="ECO:0000313" key="4">
    <source>
        <dbReference type="EMBL" id="NDK39098.1"/>
    </source>
</evidence>
<feature type="transmembrane region" description="Helical" evidence="2">
    <location>
        <begin position="323"/>
        <end position="342"/>
    </location>
</feature>
<dbReference type="Pfam" id="PF05569">
    <property type="entry name" value="Peptidase_M56"/>
    <property type="match status" value="1"/>
</dbReference>
<dbReference type="PANTHER" id="PTHR34978:SF3">
    <property type="entry name" value="SLR0241 PROTEIN"/>
    <property type="match status" value="1"/>
</dbReference>
<feature type="compositionally biased region" description="Pro residues" evidence="1">
    <location>
        <begin position="386"/>
        <end position="398"/>
    </location>
</feature>
<name>A0ABX0AIP2_9GAMM</name>
<dbReference type="EMBL" id="QOVG01000005">
    <property type="protein sequence ID" value="NDK39098.1"/>
    <property type="molecule type" value="Genomic_DNA"/>
</dbReference>
<dbReference type="PANTHER" id="PTHR34978">
    <property type="entry name" value="POSSIBLE SENSOR-TRANSDUCER PROTEIN BLAR"/>
    <property type="match status" value="1"/>
</dbReference>
<evidence type="ECO:0000313" key="5">
    <source>
        <dbReference type="Proteomes" id="UP001429354"/>
    </source>
</evidence>
<proteinExistence type="predicted"/>
<feature type="region of interest" description="Disordered" evidence="1">
    <location>
        <begin position="381"/>
        <end position="433"/>
    </location>
</feature>
<organism evidence="4 5">
    <name type="scientific">Pseudoxanthomonas gei</name>
    <dbReference type="NCBI Taxonomy" id="1383030"/>
    <lineage>
        <taxon>Bacteria</taxon>
        <taxon>Pseudomonadati</taxon>
        <taxon>Pseudomonadota</taxon>
        <taxon>Gammaproteobacteria</taxon>
        <taxon>Lysobacterales</taxon>
        <taxon>Lysobacteraceae</taxon>
        <taxon>Pseudoxanthomonas</taxon>
    </lineage>
</organism>
<feature type="compositionally biased region" description="Pro residues" evidence="1">
    <location>
        <begin position="406"/>
        <end position="431"/>
    </location>
</feature>
<dbReference type="RefSeq" id="WP_162349666.1">
    <property type="nucleotide sequence ID" value="NZ_QOVG01000005.1"/>
</dbReference>